<dbReference type="InterPro" id="IPR018378">
    <property type="entry name" value="C-type_lectin_CS"/>
</dbReference>
<dbReference type="OrthoDB" id="6285913at2759"/>
<dbReference type="InterPro" id="IPR001304">
    <property type="entry name" value="C-type_lectin-like"/>
</dbReference>
<dbReference type="PROSITE" id="PS00615">
    <property type="entry name" value="C_TYPE_LECTIN_1"/>
    <property type="match status" value="1"/>
</dbReference>
<dbReference type="PROSITE" id="PS50041">
    <property type="entry name" value="C_TYPE_LECTIN_2"/>
    <property type="match status" value="1"/>
</dbReference>
<dbReference type="PANTHER" id="PTHR22803">
    <property type="entry name" value="MANNOSE, PHOSPHOLIPASE, LECTIN RECEPTOR RELATED"/>
    <property type="match status" value="1"/>
</dbReference>
<dbReference type="SUPFAM" id="SSF56436">
    <property type="entry name" value="C-type lectin-like"/>
    <property type="match status" value="1"/>
</dbReference>
<evidence type="ECO:0000256" key="1">
    <source>
        <dbReference type="ARBA" id="ARBA00023157"/>
    </source>
</evidence>
<evidence type="ECO:0000313" key="4">
    <source>
        <dbReference type="EMBL" id="OWF44612.1"/>
    </source>
</evidence>
<dbReference type="Pfam" id="PF00059">
    <property type="entry name" value="Lectin_C"/>
    <property type="match status" value="1"/>
</dbReference>
<sequence length="168" mass="18930">MKIIALVFVLCAGLQGSRGGCPNNFEKHGDGCYKVMVEPVSWINAKLYCQVFGADLVKIETQEEETLLETVLNEIHINRTARIENYWVDGSDLLAEGEWMWVGTPGYSQYITSFTHWAPGQPDNNNNGEDCMLIKFNLKLFWSDERCTTSGSFICEAEYSEDPDSIIG</sequence>
<feature type="signal peptide" evidence="2">
    <location>
        <begin position="1"/>
        <end position="19"/>
    </location>
</feature>
<dbReference type="InterPro" id="IPR016187">
    <property type="entry name" value="CTDL_fold"/>
</dbReference>
<evidence type="ECO:0000256" key="2">
    <source>
        <dbReference type="SAM" id="SignalP"/>
    </source>
</evidence>
<feature type="chain" id="PRO_5013097915" evidence="2">
    <location>
        <begin position="20"/>
        <end position="168"/>
    </location>
</feature>
<feature type="domain" description="C-type lectin" evidence="3">
    <location>
        <begin position="28"/>
        <end position="156"/>
    </location>
</feature>
<dbReference type="AlphaFoldDB" id="A0A210Q794"/>
<keyword evidence="2" id="KW-0732">Signal</keyword>
<evidence type="ECO:0000259" key="3">
    <source>
        <dbReference type="PROSITE" id="PS50041"/>
    </source>
</evidence>
<keyword evidence="1" id="KW-1015">Disulfide bond</keyword>
<reference evidence="4 5" key="1">
    <citation type="journal article" date="2017" name="Nat. Ecol. Evol.">
        <title>Scallop genome provides insights into evolution of bilaterian karyotype and development.</title>
        <authorList>
            <person name="Wang S."/>
            <person name="Zhang J."/>
            <person name="Jiao W."/>
            <person name="Li J."/>
            <person name="Xun X."/>
            <person name="Sun Y."/>
            <person name="Guo X."/>
            <person name="Huan P."/>
            <person name="Dong B."/>
            <person name="Zhang L."/>
            <person name="Hu X."/>
            <person name="Sun X."/>
            <person name="Wang J."/>
            <person name="Zhao C."/>
            <person name="Wang Y."/>
            <person name="Wang D."/>
            <person name="Huang X."/>
            <person name="Wang R."/>
            <person name="Lv J."/>
            <person name="Li Y."/>
            <person name="Zhang Z."/>
            <person name="Liu B."/>
            <person name="Lu W."/>
            <person name="Hui Y."/>
            <person name="Liang J."/>
            <person name="Zhou Z."/>
            <person name="Hou R."/>
            <person name="Li X."/>
            <person name="Liu Y."/>
            <person name="Li H."/>
            <person name="Ning X."/>
            <person name="Lin Y."/>
            <person name="Zhao L."/>
            <person name="Xing Q."/>
            <person name="Dou J."/>
            <person name="Li Y."/>
            <person name="Mao J."/>
            <person name="Guo H."/>
            <person name="Dou H."/>
            <person name="Li T."/>
            <person name="Mu C."/>
            <person name="Jiang W."/>
            <person name="Fu Q."/>
            <person name="Fu X."/>
            <person name="Miao Y."/>
            <person name="Liu J."/>
            <person name="Yu Q."/>
            <person name="Li R."/>
            <person name="Liao H."/>
            <person name="Li X."/>
            <person name="Kong Y."/>
            <person name="Jiang Z."/>
            <person name="Chourrout D."/>
            <person name="Li R."/>
            <person name="Bao Z."/>
        </authorList>
    </citation>
    <scope>NUCLEOTIDE SEQUENCE [LARGE SCALE GENOMIC DNA]</scope>
    <source>
        <strain evidence="4 5">PY_sf001</strain>
    </source>
</reference>
<name>A0A210Q794_MIZYE</name>
<keyword evidence="5" id="KW-1185">Reference proteome</keyword>
<comment type="caution">
    <text evidence="4">The sequence shown here is derived from an EMBL/GenBank/DDBJ whole genome shotgun (WGS) entry which is preliminary data.</text>
</comment>
<dbReference type="CDD" id="cd00037">
    <property type="entry name" value="CLECT"/>
    <property type="match status" value="1"/>
</dbReference>
<dbReference type="Proteomes" id="UP000242188">
    <property type="component" value="Unassembled WGS sequence"/>
</dbReference>
<dbReference type="EMBL" id="NEDP02004717">
    <property type="protein sequence ID" value="OWF44612.1"/>
    <property type="molecule type" value="Genomic_DNA"/>
</dbReference>
<accession>A0A210Q794</accession>
<proteinExistence type="predicted"/>
<dbReference type="SMART" id="SM00034">
    <property type="entry name" value="CLECT"/>
    <property type="match status" value="1"/>
</dbReference>
<gene>
    <name evidence="4" type="ORF">KP79_PYT23856</name>
</gene>
<organism evidence="4 5">
    <name type="scientific">Mizuhopecten yessoensis</name>
    <name type="common">Japanese scallop</name>
    <name type="synonym">Patinopecten yessoensis</name>
    <dbReference type="NCBI Taxonomy" id="6573"/>
    <lineage>
        <taxon>Eukaryota</taxon>
        <taxon>Metazoa</taxon>
        <taxon>Spiralia</taxon>
        <taxon>Lophotrochozoa</taxon>
        <taxon>Mollusca</taxon>
        <taxon>Bivalvia</taxon>
        <taxon>Autobranchia</taxon>
        <taxon>Pteriomorphia</taxon>
        <taxon>Pectinida</taxon>
        <taxon>Pectinoidea</taxon>
        <taxon>Pectinidae</taxon>
        <taxon>Mizuhopecten</taxon>
    </lineage>
</organism>
<dbReference type="InterPro" id="IPR050111">
    <property type="entry name" value="C-type_lectin/snaclec_domain"/>
</dbReference>
<protein>
    <submittedName>
        <fullName evidence="4">Perlucin</fullName>
    </submittedName>
</protein>
<dbReference type="InterPro" id="IPR016186">
    <property type="entry name" value="C-type_lectin-like/link_sf"/>
</dbReference>
<dbReference type="Gene3D" id="3.10.100.10">
    <property type="entry name" value="Mannose-Binding Protein A, subunit A"/>
    <property type="match status" value="1"/>
</dbReference>
<evidence type="ECO:0000313" key="5">
    <source>
        <dbReference type="Proteomes" id="UP000242188"/>
    </source>
</evidence>